<accession>A0ABD3AIJ1</accession>
<dbReference type="AlphaFoldDB" id="A0ABD3AIJ1"/>
<evidence type="ECO:0000256" key="1">
    <source>
        <dbReference type="SAM" id="MobiDB-lite"/>
    </source>
</evidence>
<feature type="region of interest" description="Disordered" evidence="1">
    <location>
        <begin position="44"/>
        <end position="64"/>
    </location>
</feature>
<proteinExistence type="predicted"/>
<evidence type="ECO:0000313" key="3">
    <source>
        <dbReference type="Proteomes" id="UP001630127"/>
    </source>
</evidence>
<gene>
    <name evidence="2" type="ORF">ACH5RR_009965</name>
</gene>
<comment type="caution">
    <text evidence="2">The sequence shown here is derived from an EMBL/GenBank/DDBJ whole genome shotgun (WGS) entry which is preliminary data.</text>
</comment>
<name>A0ABD3AIJ1_9GENT</name>
<evidence type="ECO:0000313" key="2">
    <source>
        <dbReference type="EMBL" id="KAL3530643.1"/>
    </source>
</evidence>
<organism evidence="2 3">
    <name type="scientific">Cinchona calisaya</name>
    <dbReference type="NCBI Taxonomy" id="153742"/>
    <lineage>
        <taxon>Eukaryota</taxon>
        <taxon>Viridiplantae</taxon>
        <taxon>Streptophyta</taxon>
        <taxon>Embryophyta</taxon>
        <taxon>Tracheophyta</taxon>
        <taxon>Spermatophyta</taxon>
        <taxon>Magnoliopsida</taxon>
        <taxon>eudicotyledons</taxon>
        <taxon>Gunneridae</taxon>
        <taxon>Pentapetalae</taxon>
        <taxon>asterids</taxon>
        <taxon>lamiids</taxon>
        <taxon>Gentianales</taxon>
        <taxon>Rubiaceae</taxon>
        <taxon>Cinchonoideae</taxon>
        <taxon>Cinchoneae</taxon>
        <taxon>Cinchona</taxon>
    </lineage>
</organism>
<dbReference type="EMBL" id="JBJUIK010000004">
    <property type="protein sequence ID" value="KAL3530643.1"/>
    <property type="molecule type" value="Genomic_DNA"/>
</dbReference>
<reference evidence="2 3" key="1">
    <citation type="submission" date="2024-11" db="EMBL/GenBank/DDBJ databases">
        <title>A near-complete genome assembly of Cinchona calisaya.</title>
        <authorList>
            <person name="Lian D.C."/>
            <person name="Zhao X.W."/>
            <person name="Wei L."/>
        </authorList>
    </citation>
    <scope>NUCLEOTIDE SEQUENCE [LARGE SCALE GENOMIC DNA]</scope>
    <source>
        <tissue evidence="2">Nenye</tissue>
    </source>
</reference>
<protein>
    <submittedName>
        <fullName evidence="2">Uncharacterized protein</fullName>
    </submittedName>
</protein>
<keyword evidence="3" id="KW-1185">Reference proteome</keyword>
<sequence>MEELLLSSETGNPPQILSALDNKERRDFVSCAFGRRYQFNHRGSQTVSVRSENQKTGQNRSRKMGFIPSHRSEMVSQRKRGEKERQVGRRVRMQRANLLLEREEDPHPEYRLKPYHHLPQRRQQMDLNSNDYYLSSTRLPLLSTTIVIGSSTLGPWIINSMRVMLCSMWTVPGYGEEIEESIRDQGSEVVAQHLRRLEQKSTHHIC</sequence>
<dbReference type="Proteomes" id="UP001630127">
    <property type="component" value="Unassembled WGS sequence"/>
</dbReference>
<feature type="compositionally biased region" description="Polar residues" evidence="1">
    <location>
        <begin position="44"/>
        <end position="59"/>
    </location>
</feature>